<keyword evidence="1" id="KW-0812">Transmembrane</keyword>
<sequence length="132" mass="13997">MTTDEARIQARYPKRSATDYVLGGLASVAVLGAIAMVVVAGVEQSNPDVVGMIRSFDVPSATQVTTEIVVQRKDPTTPVVCELYAQAESYETVGEASVEIPAGVDRLTTVIVDVKTMREATAISIDHCRVAG</sequence>
<keyword evidence="1" id="KW-1133">Transmembrane helix</keyword>
<dbReference type="InterPro" id="IPR025443">
    <property type="entry name" value="DUF4307"/>
</dbReference>
<evidence type="ECO:0000256" key="1">
    <source>
        <dbReference type="SAM" id="Phobius"/>
    </source>
</evidence>
<reference evidence="2 3" key="1">
    <citation type="submission" date="2021-07" db="EMBL/GenBank/DDBJ databases">
        <title>complete genome sequencing of Tessaracoccus sp.J1M15.</title>
        <authorList>
            <person name="Bae J.-W."/>
            <person name="Kim D.-y."/>
        </authorList>
    </citation>
    <scope>NUCLEOTIDE SEQUENCE [LARGE SCALE GENOMIC DNA]</scope>
    <source>
        <strain evidence="2 3">J1M15</strain>
    </source>
</reference>
<dbReference type="EMBL" id="CP079216">
    <property type="protein sequence ID" value="QXT63501.1"/>
    <property type="molecule type" value="Genomic_DNA"/>
</dbReference>
<proteinExistence type="predicted"/>
<keyword evidence="1" id="KW-0472">Membrane</keyword>
<name>A0ABX8SJE9_9ACTN</name>
<keyword evidence="3" id="KW-1185">Reference proteome</keyword>
<organism evidence="2 3">
    <name type="scientific">Tessaracoccus palaemonis</name>
    <dbReference type="NCBI Taxonomy" id="2829499"/>
    <lineage>
        <taxon>Bacteria</taxon>
        <taxon>Bacillati</taxon>
        <taxon>Actinomycetota</taxon>
        <taxon>Actinomycetes</taxon>
        <taxon>Propionibacteriales</taxon>
        <taxon>Propionibacteriaceae</taxon>
        <taxon>Tessaracoccus</taxon>
    </lineage>
</organism>
<feature type="transmembrane region" description="Helical" evidence="1">
    <location>
        <begin position="20"/>
        <end position="42"/>
    </location>
</feature>
<protein>
    <submittedName>
        <fullName evidence="2">DUF4307 domain-containing protein</fullName>
    </submittedName>
</protein>
<evidence type="ECO:0000313" key="3">
    <source>
        <dbReference type="Proteomes" id="UP000824504"/>
    </source>
</evidence>
<gene>
    <name evidence="2" type="ORF">KDB89_03205</name>
</gene>
<evidence type="ECO:0000313" key="2">
    <source>
        <dbReference type="EMBL" id="QXT63501.1"/>
    </source>
</evidence>
<accession>A0ABX8SJE9</accession>
<dbReference type="Pfam" id="PF14155">
    <property type="entry name" value="DUF4307"/>
    <property type="match status" value="1"/>
</dbReference>
<dbReference type="Proteomes" id="UP000824504">
    <property type="component" value="Chromosome"/>
</dbReference>
<dbReference type="RefSeq" id="WP_219083430.1">
    <property type="nucleotide sequence ID" value="NZ_CP079216.1"/>
</dbReference>